<evidence type="ECO:0000313" key="2">
    <source>
        <dbReference type="Proteomes" id="UP000317365"/>
    </source>
</evidence>
<proteinExistence type="predicted"/>
<dbReference type="Proteomes" id="UP000317365">
    <property type="component" value="Chromosome"/>
</dbReference>
<dbReference type="RefSeq" id="WP_142808694.1">
    <property type="nucleotide sequence ID" value="NZ_CP036282.1"/>
</dbReference>
<reference evidence="2" key="2">
    <citation type="journal article" date="2020" name="Int. J. Syst. Evol. Microbiol.">
        <title>Genomic insights into a novel species Rhodoferax aquaticus sp. nov., isolated from freshwater.</title>
        <authorList>
            <person name="Li T."/>
            <person name="Zhuo Y."/>
            <person name="Jin C.Z."/>
            <person name="Wu X."/>
            <person name="Ko S.R."/>
            <person name="Jin F.J."/>
            <person name="Ahn C.Y."/>
            <person name="Oh H.M."/>
            <person name="Lee H.G."/>
            <person name="Jin L."/>
        </authorList>
    </citation>
    <scope>NUCLEOTIDE SEQUENCE [LARGE SCALE GENOMIC DNA]</scope>
    <source>
        <strain evidence="2">Gr-4</strain>
    </source>
</reference>
<dbReference type="EMBL" id="CP036282">
    <property type="protein sequence ID" value="QDL53124.1"/>
    <property type="molecule type" value="Genomic_DNA"/>
</dbReference>
<dbReference type="AlphaFoldDB" id="A0A515EKC9"/>
<protein>
    <submittedName>
        <fullName evidence="1">Uncharacterized protein</fullName>
    </submittedName>
</protein>
<organism evidence="1 2">
    <name type="scientific">Rhodoferax aquaticus</name>
    <dbReference type="NCBI Taxonomy" id="2527691"/>
    <lineage>
        <taxon>Bacteria</taxon>
        <taxon>Pseudomonadati</taxon>
        <taxon>Pseudomonadota</taxon>
        <taxon>Betaproteobacteria</taxon>
        <taxon>Burkholderiales</taxon>
        <taxon>Comamonadaceae</taxon>
        <taxon>Rhodoferax</taxon>
    </lineage>
</organism>
<name>A0A515EKC9_9BURK</name>
<dbReference type="KEGG" id="rhg:EXZ61_02475"/>
<keyword evidence="2" id="KW-1185">Reference proteome</keyword>
<reference evidence="2" key="1">
    <citation type="submission" date="2019-02" db="EMBL/GenBank/DDBJ databases">
        <title>Complete genome sequence of Rhodoferax sp. Gr-4.</title>
        <authorList>
            <person name="Jin L."/>
        </authorList>
    </citation>
    <scope>NUCLEOTIDE SEQUENCE [LARGE SCALE GENOMIC DNA]</scope>
    <source>
        <strain evidence="2">Gr-4</strain>
    </source>
</reference>
<sequence length="71" mass="7645">MLAAVETVRAPVFGPLLLVHCRVVIKMPDGSRGEHEGLYPNACDALERALELFPEAVVVCVTAARGRRATT</sequence>
<accession>A0A515EKC9</accession>
<evidence type="ECO:0000313" key="1">
    <source>
        <dbReference type="EMBL" id="QDL53124.1"/>
    </source>
</evidence>
<gene>
    <name evidence="1" type="ORF">EXZ61_02475</name>
</gene>